<keyword evidence="6" id="KW-1185">Reference proteome</keyword>
<dbReference type="STRING" id="36844.SAMN04488501_102212"/>
<dbReference type="InterPro" id="IPR024079">
    <property type="entry name" value="MetalloPept_cat_dom_sf"/>
</dbReference>
<feature type="signal peptide" evidence="3">
    <location>
        <begin position="1"/>
        <end position="23"/>
    </location>
</feature>
<feature type="chain" id="PRO_5039080961" description="ATLF-like domain-containing protein" evidence="3">
    <location>
        <begin position="24"/>
        <end position="253"/>
    </location>
</feature>
<feature type="domain" description="ATLF-like" evidence="4">
    <location>
        <begin position="42"/>
        <end position="228"/>
    </location>
</feature>
<evidence type="ECO:0000256" key="1">
    <source>
        <dbReference type="ARBA" id="ARBA00004613"/>
    </source>
</evidence>
<evidence type="ECO:0000259" key="4">
    <source>
        <dbReference type="PROSITE" id="PS51995"/>
    </source>
</evidence>
<dbReference type="PATRIC" id="fig|1121318.3.peg.1798"/>
<reference evidence="6" key="1">
    <citation type="submission" date="2015-08" db="EMBL/GenBank/DDBJ databases">
        <title>Genome sequence of the strict anaerobe Clostridium homopropionicum LuHBu1 (DSM 5847T).</title>
        <authorList>
            <person name="Poehlein A."/>
            <person name="Beck M."/>
            <person name="Schiel-Bengelsdorf B."/>
            <person name="Bengelsdorf F.R."/>
            <person name="Daniel R."/>
            <person name="Duerre P."/>
        </authorList>
    </citation>
    <scope>NUCLEOTIDE SEQUENCE [LARGE SCALE GENOMIC DNA]</scope>
    <source>
        <strain evidence="6">DSM 5847</strain>
    </source>
</reference>
<accession>A0A0L6ZAA4</accession>
<dbReference type="RefSeq" id="WP_074782711.1">
    <property type="nucleotide sequence ID" value="NZ_LHUR01000022.1"/>
</dbReference>
<dbReference type="EMBL" id="LHUR01000022">
    <property type="protein sequence ID" value="KOA19693.1"/>
    <property type="molecule type" value="Genomic_DNA"/>
</dbReference>
<dbReference type="Pfam" id="PF07737">
    <property type="entry name" value="ATLF"/>
    <property type="match status" value="1"/>
</dbReference>
<protein>
    <recommendedName>
        <fullName evidence="4">ATLF-like domain-containing protein</fullName>
    </recommendedName>
</protein>
<evidence type="ECO:0000313" key="5">
    <source>
        <dbReference type="EMBL" id="KOA19693.1"/>
    </source>
</evidence>
<proteinExistence type="predicted"/>
<dbReference type="GO" id="GO:0005576">
    <property type="term" value="C:extracellular region"/>
    <property type="evidence" value="ECO:0007669"/>
    <property type="project" value="UniProtKB-SubCell"/>
</dbReference>
<evidence type="ECO:0000256" key="2">
    <source>
        <dbReference type="ARBA" id="ARBA00022525"/>
    </source>
</evidence>
<evidence type="ECO:0000256" key="3">
    <source>
        <dbReference type="SAM" id="SignalP"/>
    </source>
</evidence>
<gene>
    <name evidence="5" type="ORF">CLHOM_17820</name>
</gene>
<dbReference type="AlphaFoldDB" id="A0A0L6ZAA4"/>
<comment type="caution">
    <text evidence="5">The sequence shown here is derived from an EMBL/GenBank/DDBJ whole genome shotgun (WGS) entry which is preliminary data.</text>
</comment>
<name>A0A0L6ZAA4_9CLOT</name>
<sequence>MRYNKLIKVIFVTFMMLFLSLQASGASALNIKDGQAIQNSKAFNISNLIILPKENYNIDEVNKMIGRIEKIPSLILKELYKKNVNIILTNTNITEVKEYEYLKGVTPRGWEETGKTWDDVPGAGGKPVVARIGYSDPGEAHGSVNLELHETAHAIDAYVFNNISSSEEYKAIWRKEVVNLFGNEAYFVNYSEEYFAETFAMYYLNEAENSKLKEKAPLTYEFIKNLEMRLSEVTSNLTSYSFFIKNYYNLKFT</sequence>
<dbReference type="SUPFAM" id="SSF55486">
    <property type="entry name" value="Metalloproteases ('zincins'), catalytic domain"/>
    <property type="match status" value="1"/>
</dbReference>
<keyword evidence="3" id="KW-0732">Signal</keyword>
<dbReference type="GO" id="GO:0008237">
    <property type="term" value="F:metallopeptidase activity"/>
    <property type="evidence" value="ECO:0007669"/>
    <property type="project" value="InterPro"/>
</dbReference>
<dbReference type="PROSITE" id="PS51995">
    <property type="entry name" value="ATLF"/>
    <property type="match status" value="1"/>
</dbReference>
<dbReference type="Gene3D" id="3.40.390.10">
    <property type="entry name" value="Collagenase (Catalytic Domain)"/>
    <property type="match status" value="1"/>
</dbReference>
<evidence type="ECO:0000313" key="6">
    <source>
        <dbReference type="Proteomes" id="UP000037043"/>
    </source>
</evidence>
<organism evidence="5 6">
    <name type="scientific">Clostridium homopropionicum DSM 5847</name>
    <dbReference type="NCBI Taxonomy" id="1121318"/>
    <lineage>
        <taxon>Bacteria</taxon>
        <taxon>Bacillati</taxon>
        <taxon>Bacillota</taxon>
        <taxon>Clostridia</taxon>
        <taxon>Eubacteriales</taxon>
        <taxon>Clostridiaceae</taxon>
        <taxon>Clostridium</taxon>
    </lineage>
</organism>
<dbReference type="InterPro" id="IPR047568">
    <property type="entry name" value="ATLF-like_dom"/>
</dbReference>
<dbReference type="CDD" id="cd20183">
    <property type="entry name" value="M34_PPEP"/>
    <property type="match status" value="1"/>
</dbReference>
<comment type="subcellular location">
    <subcellularLocation>
        <location evidence="1">Secreted</location>
    </subcellularLocation>
</comment>
<keyword evidence="2" id="KW-0964">Secreted</keyword>
<dbReference type="Proteomes" id="UP000037043">
    <property type="component" value="Unassembled WGS sequence"/>
</dbReference>
<dbReference type="InterPro" id="IPR014781">
    <property type="entry name" value="Anthrax_toxin_lethal/edema_N/C"/>
</dbReference>